<dbReference type="Gene3D" id="1.10.10.10">
    <property type="entry name" value="Winged helix-like DNA-binding domain superfamily/Winged helix DNA-binding domain"/>
    <property type="match status" value="1"/>
</dbReference>
<dbReference type="InterPro" id="IPR036390">
    <property type="entry name" value="WH_DNA-bd_sf"/>
</dbReference>
<organism evidence="3">
    <name type="scientific">Spironucleus salmonicida</name>
    <dbReference type="NCBI Taxonomy" id="348837"/>
    <lineage>
        <taxon>Eukaryota</taxon>
        <taxon>Metamonada</taxon>
        <taxon>Diplomonadida</taxon>
        <taxon>Hexamitidae</taxon>
        <taxon>Hexamitinae</taxon>
        <taxon>Spironucleus</taxon>
    </lineage>
</organism>
<keyword evidence="5" id="KW-1185">Reference proteome</keyword>
<keyword evidence="1 3" id="KW-0238">DNA-binding</keyword>
<sequence length="168" mass="19023">MTLSATTANILSFLNQRENLEFANKDIITQLNTTSHRMSDVLNVFSAIGIIDRHTRTYSWKRCDVLLRFSEFVQKVDSPGCSMGILEHTRTVVFLLKTGQPIDKVRRTYDVLSVLSAIGLVVKKSKAWSLVQLSYIQIQQTFPVTPLSEYDTGILDLPCISFSFDPDM</sequence>
<keyword evidence="1" id="KW-0805">Transcription regulation</keyword>
<evidence type="ECO:0000313" key="4">
    <source>
        <dbReference type="EMBL" id="KAH0570709.1"/>
    </source>
</evidence>
<feature type="domain" description="E2F/DP family winged-helix DNA-binding" evidence="2">
    <location>
        <begin position="2"/>
        <end position="61"/>
    </location>
</feature>
<dbReference type="EMBL" id="AUWU02000007">
    <property type="protein sequence ID" value="KAH0570709.1"/>
    <property type="molecule type" value="Genomic_DNA"/>
</dbReference>
<dbReference type="AlphaFoldDB" id="V6LUX6"/>
<keyword evidence="1" id="KW-0539">Nucleus</keyword>
<dbReference type="GO" id="GO:0005634">
    <property type="term" value="C:nucleus"/>
    <property type="evidence" value="ECO:0007669"/>
    <property type="project" value="UniProtKB-SubCell"/>
</dbReference>
<dbReference type="GO" id="GO:0003677">
    <property type="term" value="F:DNA binding"/>
    <property type="evidence" value="ECO:0007669"/>
    <property type="project" value="UniProtKB-KW"/>
</dbReference>
<dbReference type="Pfam" id="PF02319">
    <property type="entry name" value="WHD_E2F_TDP"/>
    <property type="match status" value="1"/>
</dbReference>
<dbReference type="VEuPathDB" id="GiardiaDB:SS50377_26995"/>
<evidence type="ECO:0000256" key="1">
    <source>
        <dbReference type="RuleBase" id="RU003796"/>
    </source>
</evidence>
<comment type="similarity">
    <text evidence="1">Belongs to the E2F/DP family.</text>
</comment>
<protein>
    <submittedName>
        <fullName evidence="3">E2F/DP family winged-helix DNA-binding domain-containing protein</fullName>
    </submittedName>
</protein>
<dbReference type="GO" id="GO:0005667">
    <property type="term" value="C:transcription regulator complex"/>
    <property type="evidence" value="ECO:0007669"/>
    <property type="project" value="InterPro"/>
</dbReference>
<dbReference type="InterPro" id="IPR036388">
    <property type="entry name" value="WH-like_DNA-bd_sf"/>
</dbReference>
<evidence type="ECO:0000313" key="5">
    <source>
        <dbReference type="Proteomes" id="UP000018208"/>
    </source>
</evidence>
<dbReference type="Proteomes" id="UP000018208">
    <property type="component" value="Unassembled WGS sequence"/>
</dbReference>
<name>V6LUX6_9EUKA</name>
<comment type="subcellular location">
    <subcellularLocation>
        <location evidence="1">Nucleus</location>
    </subcellularLocation>
</comment>
<accession>V6LUX6</accession>
<evidence type="ECO:0000259" key="2">
    <source>
        <dbReference type="Pfam" id="PF02319"/>
    </source>
</evidence>
<evidence type="ECO:0000313" key="3">
    <source>
        <dbReference type="EMBL" id="EST47506.1"/>
    </source>
</evidence>
<reference evidence="4" key="2">
    <citation type="submission" date="2020-12" db="EMBL/GenBank/DDBJ databases">
        <title>New Spironucleus salmonicida genome in near-complete chromosomes.</title>
        <authorList>
            <person name="Xu F."/>
            <person name="Kurt Z."/>
            <person name="Jimenez-Gonzalez A."/>
            <person name="Astvaldsson A."/>
            <person name="Andersson J.O."/>
            <person name="Svard S.G."/>
        </authorList>
    </citation>
    <scope>NUCLEOTIDE SEQUENCE</scope>
    <source>
        <strain evidence="4">ATCC 50377</strain>
    </source>
</reference>
<reference evidence="3 4" key="1">
    <citation type="journal article" date="2014" name="PLoS Genet.">
        <title>The Genome of Spironucleus salmonicida Highlights a Fish Pathogen Adapted to Fluctuating Environments.</title>
        <authorList>
            <person name="Xu F."/>
            <person name="Jerlstrom-Hultqvist J."/>
            <person name="Einarsson E."/>
            <person name="Astvaldsson A."/>
            <person name="Svard S.G."/>
            <person name="Andersson J.O."/>
        </authorList>
    </citation>
    <scope>NUCLEOTIDE SEQUENCE</scope>
    <source>
        <strain evidence="4">ATCC 50377</strain>
    </source>
</reference>
<dbReference type="EMBL" id="KI546040">
    <property type="protein sequence ID" value="EST47506.1"/>
    <property type="molecule type" value="Genomic_DNA"/>
</dbReference>
<keyword evidence="1" id="KW-0804">Transcription</keyword>
<dbReference type="InterPro" id="IPR003316">
    <property type="entry name" value="E2F_WHTH_DNA-bd_dom"/>
</dbReference>
<proteinExistence type="inferred from homology"/>
<dbReference type="GO" id="GO:0006355">
    <property type="term" value="P:regulation of DNA-templated transcription"/>
    <property type="evidence" value="ECO:0007669"/>
    <property type="project" value="InterPro"/>
</dbReference>
<dbReference type="SUPFAM" id="SSF46785">
    <property type="entry name" value="Winged helix' DNA-binding domain"/>
    <property type="match status" value="1"/>
</dbReference>
<gene>
    <name evidence="3" type="ORF">SS50377_12491</name>
    <name evidence="4" type="ORF">SS50377_26995</name>
</gene>